<gene>
    <name evidence="2" type="ORF">EDB95_3479</name>
</gene>
<comment type="caution">
    <text evidence="2">The sequence shown here is derived from an EMBL/GenBank/DDBJ whole genome shotgun (WGS) entry which is preliminary data.</text>
</comment>
<dbReference type="EMBL" id="SODV01000002">
    <property type="protein sequence ID" value="TDW95669.1"/>
    <property type="molecule type" value="Genomic_DNA"/>
</dbReference>
<name>A0A4R8DDW1_9BACT</name>
<sequence>MRCDKGGVAPFVIPLLRGCAPPDLLLRGFAPDPFRGCAPGTPCEGERKARTADERRRRAPPSDLSRSRLTSVVNWGGDFFVI</sequence>
<feature type="region of interest" description="Disordered" evidence="1">
    <location>
        <begin position="40"/>
        <end position="63"/>
    </location>
</feature>
<evidence type="ECO:0000256" key="1">
    <source>
        <dbReference type="SAM" id="MobiDB-lite"/>
    </source>
</evidence>
<keyword evidence="3" id="KW-1185">Reference proteome</keyword>
<evidence type="ECO:0000313" key="3">
    <source>
        <dbReference type="Proteomes" id="UP000294498"/>
    </source>
</evidence>
<reference evidence="2 3" key="1">
    <citation type="submission" date="2019-03" db="EMBL/GenBank/DDBJ databases">
        <title>Genomic Encyclopedia of Type Strains, Phase IV (KMG-IV): sequencing the most valuable type-strain genomes for metagenomic binning, comparative biology and taxonomic classification.</title>
        <authorList>
            <person name="Goeker M."/>
        </authorList>
    </citation>
    <scope>NUCLEOTIDE SEQUENCE [LARGE SCALE GENOMIC DNA]</scope>
    <source>
        <strain evidence="2 3">DSM 100059</strain>
    </source>
</reference>
<protein>
    <submittedName>
        <fullName evidence="2">Uncharacterized protein</fullName>
    </submittedName>
</protein>
<dbReference type="Proteomes" id="UP000294498">
    <property type="component" value="Unassembled WGS sequence"/>
</dbReference>
<organism evidence="2 3">
    <name type="scientific">Dinghuibacter silviterrae</name>
    <dbReference type="NCBI Taxonomy" id="1539049"/>
    <lineage>
        <taxon>Bacteria</taxon>
        <taxon>Pseudomonadati</taxon>
        <taxon>Bacteroidota</taxon>
        <taxon>Chitinophagia</taxon>
        <taxon>Chitinophagales</taxon>
        <taxon>Chitinophagaceae</taxon>
        <taxon>Dinghuibacter</taxon>
    </lineage>
</organism>
<proteinExistence type="predicted"/>
<feature type="compositionally biased region" description="Basic and acidic residues" evidence="1">
    <location>
        <begin position="44"/>
        <end position="56"/>
    </location>
</feature>
<evidence type="ECO:0000313" key="2">
    <source>
        <dbReference type="EMBL" id="TDW95669.1"/>
    </source>
</evidence>
<dbReference type="AlphaFoldDB" id="A0A4R8DDW1"/>
<accession>A0A4R8DDW1</accession>